<dbReference type="AlphaFoldDB" id="A0A7W2M2H0"/>
<proteinExistence type="predicted"/>
<protein>
    <submittedName>
        <fullName evidence="2">TlpA family protein disulfide reductase</fullName>
    </submittedName>
</protein>
<evidence type="ECO:0000259" key="1">
    <source>
        <dbReference type="PROSITE" id="PS51352"/>
    </source>
</evidence>
<dbReference type="CDD" id="cd02966">
    <property type="entry name" value="TlpA_like_family"/>
    <property type="match status" value="1"/>
</dbReference>
<dbReference type="EMBL" id="JACGLT010000001">
    <property type="protein sequence ID" value="MBA6151472.1"/>
    <property type="molecule type" value="Genomic_DNA"/>
</dbReference>
<dbReference type="InterPro" id="IPR050553">
    <property type="entry name" value="Thioredoxin_ResA/DsbE_sf"/>
</dbReference>
<dbReference type="Pfam" id="PF08534">
    <property type="entry name" value="Redoxin"/>
    <property type="match status" value="1"/>
</dbReference>
<evidence type="ECO:0000313" key="2">
    <source>
        <dbReference type="EMBL" id="MBA6151472.1"/>
    </source>
</evidence>
<comment type="caution">
    <text evidence="2">The sequence shown here is derived from an EMBL/GenBank/DDBJ whole genome shotgun (WGS) entry which is preliminary data.</text>
</comment>
<dbReference type="InterPro" id="IPR036249">
    <property type="entry name" value="Thioredoxin-like_sf"/>
</dbReference>
<accession>A0A7W2M2H0</accession>
<dbReference type="InterPro" id="IPR013766">
    <property type="entry name" value="Thioredoxin_domain"/>
</dbReference>
<dbReference type="PANTHER" id="PTHR42852">
    <property type="entry name" value="THIOL:DISULFIDE INTERCHANGE PROTEIN DSBE"/>
    <property type="match status" value="1"/>
</dbReference>
<reference evidence="2 3" key="1">
    <citation type="submission" date="2020-07" db="EMBL/GenBank/DDBJ databases">
        <title>Bacterium isolated from marine sediment.</title>
        <authorList>
            <person name="Shang D."/>
        </authorList>
    </citation>
    <scope>NUCLEOTIDE SEQUENCE [LARGE SCALE GENOMIC DNA]</scope>
    <source>
        <strain evidence="2 3">F6074</strain>
    </source>
</reference>
<organism evidence="2 3">
    <name type="scientific">Gelidibacter maritimus</name>
    <dbReference type="NCBI Taxonomy" id="2761487"/>
    <lineage>
        <taxon>Bacteria</taxon>
        <taxon>Pseudomonadati</taxon>
        <taxon>Bacteroidota</taxon>
        <taxon>Flavobacteriia</taxon>
        <taxon>Flavobacteriales</taxon>
        <taxon>Flavobacteriaceae</taxon>
        <taxon>Gelidibacter</taxon>
    </lineage>
</organism>
<dbReference type="PANTHER" id="PTHR42852:SF13">
    <property type="entry name" value="PROTEIN DIPZ"/>
    <property type="match status" value="1"/>
</dbReference>
<dbReference type="PROSITE" id="PS51352">
    <property type="entry name" value="THIOREDOXIN_2"/>
    <property type="match status" value="1"/>
</dbReference>
<dbReference type="PROSITE" id="PS51257">
    <property type="entry name" value="PROKAR_LIPOPROTEIN"/>
    <property type="match status" value="1"/>
</dbReference>
<dbReference type="SUPFAM" id="SSF52833">
    <property type="entry name" value="Thioredoxin-like"/>
    <property type="match status" value="1"/>
</dbReference>
<name>A0A7W2M2H0_9FLAO</name>
<evidence type="ECO:0000313" key="3">
    <source>
        <dbReference type="Proteomes" id="UP000541857"/>
    </source>
</evidence>
<dbReference type="InterPro" id="IPR013740">
    <property type="entry name" value="Redoxin"/>
</dbReference>
<dbReference type="GO" id="GO:0016491">
    <property type="term" value="F:oxidoreductase activity"/>
    <property type="evidence" value="ECO:0007669"/>
    <property type="project" value="InterPro"/>
</dbReference>
<feature type="domain" description="Thioredoxin" evidence="1">
    <location>
        <begin position="236"/>
        <end position="401"/>
    </location>
</feature>
<keyword evidence="3" id="KW-1185">Reference proteome</keyword>
<gene>
    <name evidence="2" type="ORF">H3Z82_01880</name>
</gene>
<dbReference type="Gene3D" id="3.40.30.10">
    <property type="entry name" value="Glutaredoxin"/>
    <property type="match status" value="1"/>
</dbReference>
<dbReference type="Proteomes" id="UP000541857">
    <property type="component" value="Unassembled WGS sequence"/>
</dbReference>
<sequence>MRFLILIFSVITLFSCNKDYTKKMKRGQWRGELMVNGHKDLPFNFEVTGDHSLKILNGEEVILVDEINYNNDSVFIKMPVFEGYFALKLTKEGLKGSYINEDMKMNLPFKAFYNSKERFEIVKAPTTDISGDWEVVFSPNSNQDYVAKGIFKQDGQRVTGTFRTEIGDYRYLEGVVNGNELKMSAFDGSHAFLFVATVTDSTLNGTFYSGNSWSAAFNGIRNENFELPDAATLTTMRADAENFNFSFPDEKGQTVSLTDERFQNKVVVVQLMGTWCPNCLDESVFFSEYAKLNSDKAIEFVALAFENAKTDSLAFESIRRLKDRLGIEYPVLLAQYGSADKVEAQKKLPMLAQVISYPTTIFIDKKGEVRKIHTGFNGPATGEKYTAFKAEFEMFVNELLEEPGVVSEVVSAN</sequence>